<proteinExistence type="predicted"/>
<keyword evidence="1" id="KW-1133">Transmembrane helix</keyword>
<reference evidence="2" key="1">
    <citation type="submission" date="2020-09" db="EMBL/GenBank/DDBJ databases">
        <title>Pelagicoccus enzymogenes sp. nov. with an EPS production, isolated from marine sediment.</title>
        <authorList>
            <person name="Feng X."/>
        </authorList>
    </citation>
    <scope>NUCLEOTIDE SEQUENCE</scope>
    <source>
        <strain evidence="2">NFK12</strain>
    </source>
</reference>
<dbReference type="RefSeq" id="WP_191619112.1">
    <property type="nucleotide sequence ID" value="NZ_JACYFG010000051.1"/>
</dbReference>
<keyword evidence="1" id="KW-0812">Transmembrane</keyword>
<dbReference type="AlphaFoldDB" id="A0A927FE66"/>
<accession>A0A927FE66</accession>
<feature type="transmembrane region" description="Helical" evidence="1">
    <location>
        <begin position="12"/>
        <end position="33"/>
    </location>
</feature>
<keyword evidence="1" id="KW-0472">Membrane</keyword>
<evidence type="ECO:0000313" key="3">
    <source>
        <dbReference type="Proteomes" id="UP000622317"/>
    </source>
</evidence>
<feature type="transmembrane region" description="Helical" evidence="1">
    <location>
        <begin position="39"/>
        <end position="57"/>
    </location>
</feature>
<name>A0A927FE66_9BACT</name>
<comment type="caution">
    <text evidence="2">The sequence shown here is derived from an EMBL/GenBank/DDBJ whole genome shotgun (WGS) entry which is preliminary data.</text>
</comment>
<gene>
    <name evidence="2" type="ORF">IEN85_21275</name>
</gene>
<dbReference type="EMBL" id="JACYFG010000051">
    <property type="protein sequence ID" value="MBD5782045.1"/>
    <property type="molecule type" value="Genomic_DNA"/>
</dbReference>
<sequence>MTEPMNHQKACVGIAAIVSGVSVGIVALFAIFAPVSLPAAGWIVAPLSLMGIGLGFLSTKPSNR</sequence>
<evidence type="ECO:0000313" key="2">
    <source>
        <dbReference type="EMBL" id="MBD5782045.1"/>
    </source>
</evidence>
<keyword evidence="3" id="KW-1185">Reference proteome</keyword>
<protein>
    <submittedName>
        <fullName evidence="2">Uncharacterized protein</fullName>
    </submittedName>
</protein>
<evidence type="ECO:0000256" key="1">
    <source>
        <dbReference type="SAM" id="Phobius"/>
    </source>
</evidence>
<dbReference type="Proteomes" id="UP000622317">
    <property type="component" value="Unassembled WGS sequence"/>
</dbReference>
<organism evidence="2 3">
    <name type="scientific">Pelagicoccus enzymogenes</name>
    <dbReference type="NCBI Taxonomy" id="2773457"/>
    <lineage>
        <taxon>Bacteria</taxon>
        <taxon>Pseudomonadati</taxon>
        <taxon>Verrucomicrobiota</taxon>
        <taxon>Opitutia</taxon>
        <taxon>Puniceicoccales</taxon>
        <taxon>Pelagicoccaceae</taxon>
        <taxon>Pelagicoccus</taxon>
    </lineage>
</organism>